<dbReference type="OrthoDB" id="10351108at2759"/>
<organism evidence="2 3">
    <name type="scientific">Opisthorchis felineus</name>
    <dbReference type="NCBI Taxonomy" id="147828"/>
    <lineage>
        <taxon>Eukaryota</taxon>
        <taxon>Metazoa</taxon>
        <taxon>Spiralia</taxon>
        <taxon>Lophotrochozoa</taxon>
        <taxon>Platyhelminthes</taxon>
        <taxon>Trematoda</taxon>
        <taxon>Digenea</taxon>
        <taxon>Opisthorchiida</taxon>
        <taxon>Opisthorchiata</taxon>
        <taxon>Opisthorchiidae</taxon>
        <taxon>Opisthorchis</taxon>
    </lineage>
</organism>
<reference evidence="2 3" key="1">
    <citation type="journal article" date="2019" name="BMC Genomics">
        <title>New insights from Opisthorchis felineus genome: update on genomics of the epidemiologically important liver flukes.</title>
        <authorList>
            <person name="Ershov N.I."/>
            <person name="Mordvinov V.A."/>
            <person name="Prokhortchouk E.B."/>
            <person name="Pakharukova M.Y."/>
            <person name="Gunbin K.V."/>
            <person name="Ustyantsev K."/>
            <person name="Genaev M.A."/>
            <person name="Blinov A.G."/>
            <person name="Mazur A."/>
            <person name="Boulygina E."/>
            <person name="Tsygankova S."/>
            <person name="Khrameeva E."/>
            <person name="Chekanov N."/>
            <person name="Fan G."/>
            <person name="Xiao A."/>
            <person name="Zhang H."/>
            <person name="Xu X."/>
            <person name="Yang H."/>
            <person name="Solovyev V."/>
            <person name="Lee S.M."/>
            <person name="Liu X."/>
            <person name="Afonnikov D.A."/>
            <person name="Skryabin K.G."/>
        </authorList>
    </citation>
    <scope>NUCLEOTIDE SEQUENCE [LARGE SCALE GENOMIC DNA]</scope>
    <source>
        <strain evidence="2">AK-0245</strain>
        <tissue evidence="2">Whole organism</tissue>
    </source>
</reference>
<feature type="chain" id="PRO_5020765962" description="Apple domain-containing protein" evidence="1">
    <location>
        <begin position="21"/>
        <end position="263"/>
    </location>
</feature>
<evidence type="ECO:0008006" key="4">
    <source>
        <dbReference type="Google" id="ProtNLM"/>
    </source>
</evidence>
<accession>A0A4S2M1G0</accession>
<comment type="caution">
    <text evidence="2">The sequence shown here is derived from an EMBL/GenBank/DDBJ whole genome shotgun (WGS) entry which is preliminary data.</text>
</comment>
<keyword evidence="3" id="KW-1185">Reference proteome</keyword>
<evidence type="ECO:0000313" key="2">
    <source>
        <dbReference type="EMBL" id="TGZ70070.1"/>
    </source>
</evidence>
<dbReference type="EMBL" id="SJOL01005632">
    <property type="protein sequence ID" value="TGZ70070.1"/>
    <property type="molecule type" value="Genomic_DNA"/>
</dbReference>
<gene>
    <name evidence="2" type="ORF">CRM22_003387</name>
</gene>
<evidence type="ECO:0000313" key="3">
    <source>
        <dbReference type="Proteomes" id="UP000308267"/>
    </source>
</evidence>
<dbReference type="AlphaFoldDB" id="A0A4S2M1G0"/>
<feature type="signal peptide" evidence="1">
    <location>
        <begin position="1"/>
        <end position="20"/>
    </location>
</feature>
<sequence>MYMILSILAFGHVGVVYVNAICPSDLITMGDGMCVTINGATDRYCKAHATCAAQSSTTQQLFILIGLNHTLLDPNRIPTSVSFTWTSVSDVLVRRGKAKEGWRDADPRNLRYASKLGDINWDEKQPDGNRPVVGLKRPNLRAHDIQLQGNRANIVCEMIKDATVETPRINQFKANFPVVLEQMKNDDELSDGCYEVFTEPTLLKCSFRCNQNIQCRSVYHNSSDKTCVHILYIDARLPSAFRNRAGEWNRYAKTSITVRKPIN</sequence>
<evidence type="ECO:0000256" key="1">
    <source>
        <dbReference type="SAM" id="SignalP"/>
    </source>
</evidence>
<proteinExistence type="predicted"/>
<keyword evidence="1" id="KW-0732">Signal</keyword>
<name>A0A4S2M1G0_OPIFE</name>
<dbReference type="Proteomes" id="UP000308267">
    <property type="component" value="Unassembled WGS sequence"/>
</dbReference>
<protein>
    <recommendedName>
        <fullName evidence="4">Apple domain-containing protein</fullName>
    </recommendedName>
</protein>